<dbReference type="InterPro" id="IPR001138">
    <property type="entry name" value="Zn2Cys6_DnaBD"/>
</dbReference>
<dbReference type="InterPro" id="IPR036259">
    <property type="entry name" value="MFS_trans_sf"/>
</dbReference>
<dbReference type="PANTHER" id="PTHR46910:SF5">
    <property type="entry name" value="ZN(II)2CYS6 TRANSCRIPTION FACTOR (EUROFUNG)"/>
    <property type="match status" value="1"/>
</dbReference>
<keyword evidence="5" id="KW-0539">Nucleus</keyword>
<keyword evidence="4" id="KW-0804">Transcription</keyword>
<gene>
    <name evidence="10" type="ORF">IFM53868_05126</name>
</gene>
<dbReference type="SMART" id="SM00906">
    <property type="entry name" value="Fungal_trans"/>
    <property type="match status" value="1"/>
</dbReference>
<keyword evidence="2" id="KW-0805">Transcription regulation</keyword>
<feature type="region of interest" description="Disordered" evidence="7">
    <location>
        <begin position="99"/>
        <end position="125"/>
    </location>
</feature>
<evidence type="ECO:0000256" key="8">
    <source>
        <dbReference type="SAM" id="Phobius"/>
    </source>
</evidence>
<dbReference type="PANTHER" id="PTHR46910">
    <property type="entry name" value="TRANSCRIPTION FACTOR PDR1"/>
    <property type="match status" value="1"/>
</dbReference>
<feature type="domain" description="Zn(2)-C6 fungal-type" evidence="9">
    <location>
        <begin position="17"/>
        <end position="47"/>
    </location>
</feature>
<evidence type="ECO:0000256" key="5">
    <source>
        <dbReference type="ARBA" id="ARBA00023242"/>
    </source>
</evidence>
<evidence type="ECO:0000256" key="6">
    <source>
        <dbReference type="SAM" id="Coils"/>
    </source>
</evidence>
<feature type="transmembrane region" description="Helical" evidence="8">
    <location>
        <begin position="707"/>
        <end position="729"/>
    </location>
</feature>
<dbReference type="Proteomes" id="UP000465266">
    <property type="component" value="Unassembled WGS sequence"/>
</dbReference>
<feature type="transmembrane region" description="Helical" evidence="8">
    <location>
        <begin position="517"/>
        <end position="537"/>
    </location>
</feature>
<keyword evidence="6" id="KW-0175">Coiled coil</keyword>
<dbReference type="Pfam" id="PF00172">
    <property type="entry name" value="Zn_clus"/>
    <property type="match status" value="1"/>
</dbReference>
<evidence type="ECO:0000313" key="11">
    <source>
        <dbReference type="Proteomes" id="UP000465266"/>
    </source>
</evidence>
<dbReference type="Gene3D" id="4.10.240.10">
    <property type="entry name" value="Zn(2)-C6 fungal-type DNA-binding domain"/>
    <property type="match status" value="1"/>
</dbReference>
<dbReference type="InterPro" id="IPR050987">
    <property type="entry name" value="AtrR-like"/>
</dbReference>
<dbReference type="SUPFAM" id="SSF103473">
    <property type="entry name" value="MFS general substrate transporter"/>
    <property type="match status" value="1"/>
</dbReference>
<dbReference type="PROSITE" id="PS50048">
    <property type="entry name" value="ZN2_CY6_FUNGAL_2"/>
    <property type="match status" value="1"/>
</dbReference>
<comment type="caution">
    <text evidence="10">The sequence shown here is derived from an EMBL/GenBank/DDBJ whole genome shotgun (WGS) entry which is preliminary data.</text>
</comment>
<evidence type="ECO:0000256" key="4">
    <source>
        <dbReference type="ARBA" id="ARBA00023163"/>
    </source>
</evidence>
<reference evidence="10 11" key="1">
    <citation type="submission" date="2020-01" db="EMBL/GenBank/DDBJ databases">
        <title>Draft genome sequence of Aspergillus udagawae IFM 53868.</title>
        <authorList>
            <person name="Takahashi H."/>
            <person name="Yaguchi T."/>
        </authorList>
    </citation>
    <scope>NUCLEOTIDE SEQUENCE [LARGE SCALE GENOMIC DNA]</scope>
    <source>
        <strain evidence="10 11">IFM 53868</strain>
    </source>
</reference>
<keyword evidence="11" id="KW-1185">Reference proteome</keyword>
<evidence type="ECO:0000256" key="2">
    <source>
        <dbReference type="ARBA" id="ARBA00023015"/>
    </source>
</evidence>
<protein>
    <submittedName>
        <fullName evidence="10">Uncharacterized transcriptional regulatory protein C11D3.07c</fullName>
    </submittedName>
</protein>
<organism evidence="10 11">
    <name type="scientific">Aspergillus udagawae</name>
    <dbReference type="NCBI Taxonomy" id="91492"/>
    <lineage>
        <taxon>Eukaryota</taxon>
        <taxon>Fungi</taxon>
        <taxon>Dikarya</taxon>
        <taxon>Ascomycota</taxon>
        <taxon>Pezizomycotina</taxon>
        <taxon>Eurotiomycetes</taxon>
        <taxon>Eurotiomycetidae</taxon>
        <taxon>Eurotiales</taxon>
        <taxon>Aspergillaceae</taxon>
        <taxon>Aspergillus</taxon>
        <taxon>Aspergillus subgen. Fumigati</taxon>
    </lineage>
</organism>
<accession>A0ABQ1ASM2</accession>
<proteinExistence type="predicted"/>
<dbReference type="CDD" id="cd12148">
    <property type="entry name" value="fungal_TF_MHR"/>
    <property type="match status" value="1"/>
</dbReference>
<dbReference type="InterPro" id="IPR007219">
    <property type="entry name" value="XnlR_reg_dom"/>
</dbReference>
<name>A0ABQ1ASM2_9EURO</name>
<dbReference type="CDD" id="cd00067">
    <property type="entry name" value="GAL4"/>
    <property type="match status" value="1"/>
</dbReference>
<evidence type="ECO:0000256" key="7">
    <source>
        <dbReference type="SAM" id="MobiDB-lite"/>
    </source>
</evidence>
<evidence type="ECO:0000313" key="10">
    <source>
        <dbReference type="EMBL" id="GFF87373.1"/>
    </source>
</evidence>
<keyword evidence="1" id="KW-0479">Metal-binding</keyword>
<dbReference type="InterPro" id="IPR036864">
    <property type="entry name" value="Zn2-C6_fun-type_DNA-bd_sf"/>
</dbReference>
<keyword evidence="8" id="KW-0812">Transmembrane</keyword>
<keyword evidence="8" id="KW-1133">Transmembrane helix</keyword>
<evidence type="ECO:0000259" key="9">
    <source>
        <dbReference type="PROSITE" id="PS50048"/>
    </source>
</evidence>
<dbReference type="PROSITE" id="PS00463">
    <property type="entry name" value="ZN2_CY6_FUNGAL_1"/>
    <property type="match status" value="1"/>
</dbReference>
<sequence length="755" mass="84031">MEVRGILPQGPSFARFACDFCRQKKLKCSRELPKCSNCKPWPGSCVYSRDVPFSNPGSLDTYRSRSSEAERNIEDRLQRLEQTVRSLSSSIDQALQTLSAVSSSRDETRGPDPNNCPMATGNNRPTAQLYIGPSHSFSFLEETASSMKTIRRPPHDTTLQNAISELGHLSSTLTTAHVENSTEDLSTFYVPSRAAGYGLISKFLECAELGEPFFRLPPDDILKQVVFEPQNVQEKAWVVYFNYLLLAAVSAENYQDEEKFRHNTHLALKDSSIFLVPHVSHVQVLALLAIHGEDFAAPNISWMLLGHACRQAEALGLHMSTREATSELSQHRLCLLWMLFILDKSCALAFGRPAFLSISLYRHVPLPDDQFMLKFQPHYAAEHRNRQHHPQVTNFGVLVFKRSVELAKLTGYVLEILATGKSSITKSGIQSKLNAWFLQTNKVLSESIRIESTSANARQIQEMNLGINSMRFQYLHILILFLKEDGQFSDTLLACAREAISLLPSLVSNWGSVYNGLIWQLLYYVFTPFFVIFKNVVRPDGQGPGSRVCSKLRHTAAIFLQLAQAHVRNKTSTKPGIKATRSSKRINTSRLDGPATQACEGSTDAGLGQLDITSYLEWLPGDMDATCRILEVEMQDATDQHSGLGEGSNLTEFPIRRPTSDRVFDWFSWDVYYADIDSINVQILMSIFSGTLGLGPRIPARGNATTIIFAALCGFGFGAFVSLLSAIIAEISDVKEIGTRTGVEFAIMSVAALNF</sequence>
<evidence type="ECO:0000256" key="3">
    <source>
        <dbReference type="ARBA" id="ARBA00023125"/>
    </source>
</evidence>
<keyword evidence="3" id="KW-0238">DNA-binding</keyword>
<dbReference type="SMART" id="SM00066">
    <property type="entry name" value="GAL4"/>
    <property type="match status" value="1"/>
</dbReference>
<dbReference type="SUPFAM" id="SSF57701">
    <property type="entry name" value="Zn2/Cys6 DNA-binding domain"/>
    <property type="match status" value="1"/>
</dbReference>
<dbReference type="EMBL" id="BLKG01000049">
    <property type="protein sequence ID" value="GFF87373.1"/>
    <property type="molecule type" value="Genomic_DNA"/>
</dbReference>
<dbReference type="Pfam" id="PF04082">
    <property type="entry name" value="Fungal_trans"/>
    <property type="match status" value="1"/>
</dbReference>
<evidence type="ECO:0000256" key="1">
    <source>
        <dbReference type="ARBA" id="ARBA00022723"/>
    </source>
</evidence>
<keyword evidence="8" id="KW-0472">Membrane</keyword>
<feature type="coiled-coil region" evidence="6">
    <location>
        <begin position="63"/>
        <end position="97"/>
    </location>
</feature>